<dbReference type="EMBL" id="CAXDID020000032">
    <property type="protein sequence ID" value="CAL5995042.1"/>
    <property type="molecule type" value="Genomic_DNA"/>
</dbReference>
<dbReference type="EMBL" id="CAXDID020000168">
    <property type="protein sequence ID" value="CAL6046389.1"/>
    <property type="molecule type" value="Genomic_DNA"/>
</dbReference>
<dbReference type="SUPFAM" id="SSF46689">
    <property type="entry name" value="Homeodomain-like"/>
    <property type="match status" value="1"/>
</dbReference>
<dbReference type="Pfam" id="PF05225">
    <property type="entry name" value="HTH_psq"/>
    <property type="match status" value="1"/>
</dbReference>
<evidence type="ECO:0000313" key="2">
    <source>
        <dbReference type="EMBL" id="CAL5995042.1"/>
    </source>
</evidence>
<keyword evidence="4" id="KW-1185">Reference proteome</keyword>
<organism evidence="3 4">
    <name type="scientific">Hexamita inflata</name>
    <dbReference type="NCBI Taxonomy" id="28002"/>
    <lineage>
        <taxon>Eukaryota</taxon>
        <taxon>Metamonada</taxon>
        <taxon>Diplomonadida</taxon>
        <taxon>Hexamitidae</taxon>
        <taxon>Hexamitinae</taxon>
        <taxon>Hexamita</taxon>
    </lineage>
</organism>
<protein>
    <submittedName>
        <fullName evidence="3">Psq-type</fullName>
    </submittedName>
</protein>
<dbReference type="InterPro" id="IPR007889">
    <property type="entry name" value="HTH_Psq"/>
</dbReference>
<evidence type="ECO:0000313" key="3">
    <source>
        <dbReference type="EMBL" id="CAL6046389.1"/>
    </source>
</evidence>
<evidence type="ECO:0000313" key="4">
    <source>
        <dbReference type="Proteomes" id="UP001642409"/>
    </source>
</evidence>
<feature type="domain" description="HTH psq-type" evidence="1">
    <location>
        <begin position="23"/>
        <end position="60"/>
    </location>
</feature>
<reference evidence="3 4" key="1">
    <citation type="submission" date="2024-07" db="EMBL/GenBank/DDBJ databases">
        <authorList>
            <person name="Akdeniz Z."/>
        </authorList>
    </citation>
    <scope>NUCLEOTIDE SEQUENCE [LARGE SCALE GENOMIC DNA]</scope>
</reference>
<gene>
    <name evidence="2" type="ORF">HINF_LOCUS13843</name>
    <name evidence="3" type="ORF">HINF_LOCUS41700</name>
</gene>
<proteinExistence type="predicted"/>
<name>A0ABP1JTX9_9EUKA</name>
<sequence>MQITEWDSNVNSPIKRYKRLDKAQIDLALSYMQEFQISIRKTAEIFDIPKSTLHREVQKRSQPQKEANLAPDQELLIQQLEKLSENLM</sequence>
<evidence type="ECO:0000259" key="1">
    <source>
        <dbReference type="Pfam" id="PF05225"/>
    </source>
</evidence>
<dbReference type="Gene3D" id="1.10.10.60">
    <property type="entry name" value="Homeodomain-like"/>
    <property type="match status" value="1"/>
</dbReference>
<accession>A0ABP1JTX9</accession>
<dbReference type="Proteomes" id="UP001642409">
    <property type="component" value="Unassembled WGS sequence"/>
</dbReference>
<comment type="caution">
    <text evidence="3">The sequence shown here is derived from an EMBL/GenBank/DDBJ whole genome shotgun (WGS) entry which is preliminary data.</text>
</comment>
<dbReference type="InterPro" id="IPR009057">
    <property type="entry name" value="Homeodomain-like_sf"/>
</dbReference>